<evidence type="ECO:0000313" key="3">
    <source>
        <dbReference type="EMBL" id="GGT95732.1"/>
    </source>
</evidence>
<evidence type="ECO:0000256" key="1">
    <source>
        <dbReference type="SAM" id="MobiDB-lite"/>
    </source>
</evidence>
<gene>
    <name evidence="3" type="ORF">GCM10010226_86750</name>
</gene>
<dbReference type="EMBL" id="BMSA01000049">
    <property type="protein sequence ID" value="GGT95732.1"/>
    <property type="molecule type" value="Genomic_DNA"/>
</dbReference>
<comment type="caution">
    <text evidence="3">The sequence shown here is derived from an EMBL/GenBank/DDBJ whole genome shotgun (WGS) entry which is preliminary data.</text>
</comment>
<accession>A0A918HQK4</accession>
<keyword evidence="4" id="KW-1185">Reference proteome</keyword>
<sequence length="462" mass="46979">MVFGAALTALPGPVAVAAPEVPAYAFADDVRDALGATDTGDAARLDPGETYRSSLPGDPDAVADDGPDSGAGDGEQDEGNNDGKDDGKVYYRLELDDASTTYVSVTAIPRPGAVPAVGDGIGVAVQDADGTPCTYDSVTIGTARSPRPITAWGAREILPGNGLCQEPGTYYVVVEPVSTGAEGSARSPWDLELAPFSEPPLAKAATTDVPQTWNSATPAPPVAEPVAVRGGAGFTEATAVTQGVSGDEIVPGQTLFYRVPVDWGRQLYASVELGSGEKSSGFVAEALDLTLYNPVRAKVEDAGVGYGGTQKSAALAPAPPVRYANRYAPTNPTKSLRFAGSYYLVVHLAAQVAEAFGDGPYGLTLRVRLGGTAQSGPGYEGRSAPRGVFGQDTAGDGPAEAGGDGRTGQARATADGDPAMRAVAVAGIGTGTALLLVLGGWTLTARRRAAAQIRVSAQNPTA</sequence>
<feature type="transmembrane region" description="Helical" evidence="2">
    <location>
        <begin position="422"/>
        <end position="444"/>
    </location>
</feature>
<feature type="region of interest" description="Disordered" evidence="1">
    <location>
        <begin position="37"/>
        <end position="87"/>
    </location>
</feature>
<organism evidence="3 4">
    <name type="scientific">Streptomyces phaeofaciens</name>
    <dbReference type="NCBI Taxonomy" id="68254"/>
    <lineage>
        <taxon>Bacteria</taxon>
        <taxon>Bacillati</taxon>
        <taxon>Actinomycetota</taxon>
        <taxon>Actinomycetes</taxon>
        <taxon>Kitasatosporales</taxon>
        <taxon>Streptomycetaceae</taxon>
        <taxon>Streptomyces</taxon>
    </lineage>
</organism>
<reference evidence="3" key="2">
    <citation type="submission" date="2020-09" db="EMBL/GenBank/DDBJ databases">
        <authorList>
            <person name="Sun Q."/>
            <person name="Ohkuma M."/>
        </authorList>
    </citation>
    <scope>NUCLEOTIDE SEQUENCE</scope>
    <source>
        <strain evidence="3">JCM 4125</strain>
    </source>
</reference>
<keyword evidence="2" id="KW-0812">Transmembrane</keyword>
<keyword evidence="2" id="KW-1133">Transmembrane helix</keyword>
<name>A0A918HQK4_9ACTN</name>
<feature type="region of interest" description="Disordered" evidence="1">
    <location>
        <begin position="375"/>
        <end position="415"/>
    </location>
</feature>
<evidence type="ECO:0000256" key="2">
    <source>
        <dbReference type="SAM" id="Phobius"/>
    </source>
</evidence>
<evidence type="ECO:0000313" key="4">
    <source>
        <dbReference type="Proteomes" id="UP000646776"/>
    </source>
</evidence>
<reference evidence="3" key="1">
    <citation type="journal article" date="2014" name="Int. J. Syst. Evol. Microbiol.">
        <title>Complete genome sequence of Corynebacterium casei LMG S-19264T (=DSM 44701T), isolated from a smear-ripened cheese.</title>
        <authorList>
            <consortium name="US DOE Joint Genome Institute (JGI-PGF)"/>
            <person name="Walter F."/>
            <person name="Albersmeier A."/>
            <person name="Kalinowski J."/>
            <person name="Ruckert C."/>
        </authorList>
    </citation>
    <scope>NUCLEOTIDE SEQUENCE</scope>
    <source>
        <strain evidence="3">JCM 4125</strain>
    </source>
</reference>
<dbReference type="Proteomes" id="UP000646776">
    <property type="component" value="Unassembled WGS sequence"/>
</dbReference>
<protein>
    <recommendedName>
        <fullName evidence="5">Aromatic ring-opening dioxygenase LigA</fullName>
    </recommendedName>
</protein>
<evidence type="ECO:0008006" key="5">
    <source>
        <dbReference type="Google" id="ProtNLM"/>
    </source>
</evidence>
<dbReference type="AlphaFoldDB" id="A0A918HQK4"/>
<keyword evidence="2" id="KW-0472">Membrane</keyword>
<proteinExistence type="predicted"/>